<evidence type="ECO:0000313" key="2">
    <source>
        <dbReference type="Proteomes" id="UP000796761"/>
    </source>
</evidence>
<organism evidence="1 2">
    <name type="scientific">Zosterops borbonicus</name>
    <dbReference type="NCBI Taxonomy" id="364589"/>
    <lineage>
        <taxon>Eukaryota</taxon>
        <taxon>Metazoa</taxon>
        <taxon>Chordata</taxon>
        <taxon>Craniata</taxon>
        <taxon>Vertebrata</taxon>
        <taxon>Euteleostomi</taxon>
        <taxon>Archelosauria</taxon>
        <taxon>Archosauria</taxon>
        <taxon>Dinosauria</taxon>
        <taxon>Saurischia</taxon>
        <taxon>Theropoda</taxon>
        <taxon>Coelurosauria</taxon>
        <taxon>Aves</taxon>
        <taxon>Neognathae</taxon>
        <taxon>Neoaves</taxon>
        <taxon>Telluraves</taxon>
        <taxon>Australaves</taxon>
        <taxon>Passeriformes</taxon>
        <taxon>Sylvioidea</taxon>
        <taxon>Zosteropidae</taxon>
        <taxon>Zosterops</taxon>
    </lineage>
</organism>
<dbReference type="AlphaFoldDB" id="A0A8K1G9K4"/>
<proteinExistence type="predicted"/>
<accession>A0A8K1G9K4</accession>
<protein>
    <submittedName>
        <fullName evidence="1">Uncharacterized protein</fullName>
    </submittedName>
</protein>
<reference evidence="1" key="1">
    <citation type="submission" date="2019-04" db="EMBL/GenBank/DDBJ databases">
        <title>Genome assembly of Zosterops borbonicus 15179.</title>
        <authorList>
            <person name="Leroy T."/>
            <person name="Anselmetti Y."/>
            <person name="Tilak M.-K."/>
            <person name="Nabholz B."/>
        </authorList>
    </citation>
    <scope>NUCLEOTIDE SEQUENCE</scope>
    <source>
        <strain evidence="1">HGM_15179</strain>
        <tissue evidence="1">Muscle</tissue>
    </source>
</reference>
<keyword evidence="2" id="KW-1185">Reference proteome</keyword>
<dbReference type="EMBL" id="SWJQ01000433">
    <property type="protein sequence ID" value="TRZ14511.1"/>
    <property type="molecule type" value="Genomic_DNA"/>
</dbReference>
<name>A0A8K1G9K4_9PASS</name>
<comment type="caution">
    <text evidence="1">The sequence shown here is derived from an EMBL/GenBank/DDBJ whole genome shotgun (WGS) entry which is preliminary data.</text>
</comment>
<dbReference type="Proteomes" id="UP000796761">
    <property type="component" value="Unassembled WGS sequence"/>
</dbReference>
<evidence type="ECO:0000313" key="1">
    <source>
        <dbReference type="EMBL" id="TRZ14511.1"/>
    </source>
</evidence>
<sequence length="71" mass="7300">MSVSQDQSSCVGLLLNNGLLGEGLAEWLEGPFALSFIHLAIHSLLGDPEDLEGLAEVATGLVAILLSPGSL</sequence>
<gene>
    <name evidence="1" type="ORF">HGM15179_012598</name>
</gene>